<comment type="caution">
    <text evidence="1">The sequence shown here is derived from an EMBL/GenBank/DDBJ whole genome shotgun (WGS) entry which is preliminary data.</text>
</comment>
<dbReference type="EMBL" id="LLXL01005464">
    <property type="protein sequence ID" value="PKK56549.1"/>
    <property type="molecule type" value="Genomic_DNA"/>
</dbReference>
<name>A0A2N1M4L2_9GLOM</name>
<proteinExistence type="predicted"/>
<reference evidence="1 2" key="2">
    <citation type="submission" date="2017-10" db="EMBL/GenBank/DDBJ databases">
        <title>Extensive intraspecific genome diversity in a model arbuscular mycorrhizal fungus.</title>
        <authorList>
            <person name="Chen E.C.H."/>
            <person name="Morin E."/>
            <person name="Baudet D."/>
            <person name="Noel J."/>
            <person name="Ndikumana S."/>
            <person name="Charron P."/>
            <person name="St-Onge C."/>
            <person name="Giorgi J."/>
            <person name="Grigoriev I.V."/>
            <person name="Roux C."/>
            <person name="Martin F.M."/>
            <person name="Corradi N."/>
        </authorList>
    </citation>
    <scope>NUCLEOTIDE SEQUENCE [LARGE SCALE GENOMIC DNA]</scope>
    <source>
        <strain evidence="1 2">C2</strain>
    </source>
</reference>
<organism evidence="1 2">
    <name type="scientific">Rhizophagus irregularis</name>
    <dbReference type="NCBI Taxonomy" id="588596"/>
    <lineage>
        <taxon>Eukaryota</taxon>
        <taxon>Fungi</taxon>
        <taxon>Fungi incertae sedis</taxon>
        <taxon>Mucoromycota</taxon>
        <taxon>Glomeromycotina</taxon>
        <taxon>Glomeromycetes</taxon>
        <taxon>Glomerales</taxon>
        <taxon>Glomeraceae</taxon>
        <taxon>Rhizophagus</taxon>
    </lineage>
</organism>
<protein>
    <submittedName>
        <fullName evidence="1">Uncharacterized protein</fullName>
    </submittedName>
</protein>
<dbReference type="Proteomes" id="UP000233469">
    <property type="component" value="Unassembled WGS sequence"/>
</dbReference>
<sequence length="270" mass="31846">MDEKEGETQNNTLTIEISNEISSETKDDIFDNIKEPRKEIEKHKKSIDRIFVSQYMDDTSTYNEADQIDDFHLRLGTVLSKKILSLYGYNKHWLIDLNSDRTNNERFLELEQPVFCEKNIYQIFSNDAIGFLPNDLIQVSVKDRKIYKYCLKDRPISTVLWKYSQINNIEIPESLYDQVINLCCNICRTKLFLIVRGCKTTILQFDLLKMNLERQYITDAYSYSSMVVMNTNQTLLVYCDCIFSMKNGMLISYTNCGYYFYNTYNISLLL</sequence>
<dbReference type="AlphaFoldDB" id="A0A2N1M4L2"/>
<evidence type="ECO:0000313" key="1">
    <source>
        <dbReference type="EMBL" id="PKK56549.1"/>
    </source>
</evidence>
<gene>
    <name evidence="1" type="ORF">RhiirC2_858567</name>
</gene>
<evidence type="ECO:0000313" key="2">
    <source>
        <dbReference type="Proteomes" id="UP000233469"/>
    </source>
</evidence>
<accession>A0A2N1M4L2</accession>
<dbReference type="VEuPathDB" id="FungiDB:FUN_018154"/>
<reference evidence="1 2" key="1">
    <citation type="submission" date="2016-04" db="EMBL/GenBank/DDBJ databases">
        <title>Genome analyses suggest a sexual origin of heterokaryosis in a supposedly ancient asexual fungus.</title>
        <authorList>
            <person name="Ropars J."/>
            <person name="Sedzielewska K."/>
            <person name="Noel J."/>
            <person name="Charron P."/>
            <person name="Farinelli L."/>
            <person name="Marton T."/>
            <person name="Kruger M."/>
            <person name="Pelin A."/>
            <person name="Brachmann A."/>
            <person name="Corradi N."/>
        </authorList>
    </citation>
    <scope>NUCLEOTIDE SEQUENCE [LARGE SCALE GENOMIC DNA]</scope>
    <source>
        <strain evidence="1 2">C2</strain>
    </source>
</reference>